<reference evidence="1" key="1">
    <citation type="journal article" date="2013" name="Genetics">
        <title>The draft genome and transcriptome of Panagrellus redivivus are shaped by the harsh demands of a free-living lifestyle.</title>
        <authorList>
            <person name="Srinivasan J."/>
            <person name="Dillman A.R."/>
            <person name="Macchietto M.G."/>
            <person name="Heikkinen L."/>
            <person name="Lakso M."/>
            <person name="Fracchia K.M."/>
            <person name="Antoshechkin I."/>
            <person name="Mortazavi A."/>
            <person name="Wong G."/>
            <person name="Sternberg P.W."/>
        </authorList>
    </citation>
    <scope>NUCLEOTIDE SEQUENCE [LARGE SCALE GENOMIC DNA]</scope>
    <source>
        <strain evidence="1">MT8872</strain>
    </source>
</reference>
<reference evidence="2" key="2">
    <citation type="submission" date="2020-10" db="UniProtKB">
        <authorList>
            <consortium name="WormBaseParasite"/>
        </authorList>
    </citation>
    <scope>IDENTIFICATION</scope>
</reference>
<protein>
    <submittedName>
        <fullName evidence="2">FBD domain-containing protein</fullName>
    </submittedName>
</protein>
<sequence length="278" mass="31879">MPYPIAKLAYGLRCQLGDFVTPVERYRLQIAAGTPSICPQTVQKATYSAVEVCGKFEGLNYKCIPESWKVDELVICRGVFFIGTTQKQGFTSEILDHILFEPKEVILLDFSTKNTFSEMLPINVLTDYVTSVEFSAHTECFNLDNFIDLFSTFCRLTSFDFDGAFPSTWISDILSSQKHGLSYLNFQCPFEQLESLNIEEFMKFLEAQQPDFCLEILKYATDDEIQTLTNGLFQRLTPWPTKEKPPYRHVRIGGCKGHSFYLPPDELVWDMINSENLL</sequence>
<name>A0A7E4W000_PANRE</name>
<accession>A0A7E4W000</accession>
<dbReference type="Proteomes" id="UP000492821">
    <property type="component" value="Unassembled WGS sequence"/>
</dbReference>
<dbReference type="WBParaSite" id="Pan_g5731.t1">
    <property type="protein sequence ID" value="Pan_g5731.t1"/>
    <property type="gene ID" value="Pan_g5731"/>
</dbReference>
<evidence type="ECO:0000313" key="1">
    <source>
        <dbReference type="Proteomes" id="UP000492821"/>
    </source>
</evidence>
<dbReference type="AlphaFoldDB" id="A0A7E4W000"/>
<evidence type="ECO:0000313" key="2">
    <source>
        <dbReference type="WBParaSite" id="Pan_g5731.t1"/>
    </source>
</evidence>
<proteinExistence type="predicted"/>
<keyword evidence="1" id="KW-1185">Reference proteome</keyword>
<organism evidence="1 2">
    <name type="scientific">Panagrellus redivivus</name>
    <name type="common">Microworm</name>
    <dbReference type="NCBI Taxonomy" id="6233"/>
    <lineage>
        <taxon>Eukaryota</taxon>
        <taxon>Metazoa</taxon>
        <taxon>Ecdysozoa</taxon>
        <taxon>Nematoda</taxon>
        <taxon>Chromadorea</taxon>
        <taxon>Rhabditida</taxon>
        <taxon>Tylenchina</taxon>
        <taxon>Panagrolaimomorpha</taxon>
        <taxon>Panagrolaimoidea</taxon>
        <taxon>Panagrolaimidae</taxon>
        <taxon>Panagrellus</taxon>
    </lineage>
</organism>